<keyword evidence="2" id="KW-0949">S-adenosyl-L-methionine</keyword>
<feature type="domain" description="Radical SAM core" evidence="6">
    <location>
        <begin position="67"/>
        <end position="283"/>
    </location>
</feature>
<name>A0ABY5ZNG1_9BACT</name>
<keyword evidence="3" id="KW-0479">Metal-binding</keyword>
<dbReference type="InterPro" id="IPR007197">
    <property type="entry name" value="rSAM"/>
</dbReference>
<dbReference type="Pfam" id="PF04055">
    <property type="entry name" value="Radical_SAM"/>
    <property type="match status" value="1"/>
</dbReference>
<dbReference type="InterPro" id="IPR058240">
    <property type="entry name" value="rSAM_sf"/>
</dbReference>
<dbReference type="EMBL" id="CP092109">
    <property type="protein sequence ID" value="UWZ80039.1"/>
    <property type="molecule type" value="Genomic_DNA"/>
</dbReference>
<evidence type="ECO:0000256" key="4">
    <source>
        <dbReference type="ARBA" id="ARBA00023004"/>
    </source>
</evidence>
<evidence type="ECO:0000259" key="6">
    <source>
        <dbReference type="PROSITE" id="PS51918"/>
    </source>
</evidence>
<keyword evidence="4" id="KW-0408">Iron</keyword>
<proteinExistence type="predicted"/>
<dbReference type="SUPFAM" id="SSF102114">
    <property type="entry name" value="Radical SAM enzymes"/>
    <property type="match status" value="1"/>
</dbReference>
<dbReference type="Proteomes" id="UP001060414">
    <property type="component" value="Chromosome"/>
</dbReference>
<dbReference type="SFLD" id="SFLDG01108">
    <property type="entry name" value="Uncharacterised_Radical_SAM_Su"/>
    <property type="match status" value="1"/>
</dbReference>
<reference evidence="7" key="1">
    <citation type="journal article" date="2022" name="Environ. Microbiol.">
        <title>Geoalkalibacter halelectricus SAP #1 sp. nov. possessing extracellular electron transfer and mineral#reducing capabilities from a haloalkaline environment.</title>
        <authorList>
            <person name="Yadav S."/>
            <person name="Singh R."/>
            <person name="Sundharam S.S."/>
            <person name="Chaudhary S."/>
            <person name="Krishnamurthi S."/>
            <person name="Patil S.A."/>
        </authorList>
    </citation>
    <scope>NUCLEOTIDE SEQUENCE</scope>
    <source>
        <strain evidence="7">SAP-1</strain>
    </source>
</reference>
<dbReference type="PROSITE" id="PS51918">
    <property type="entry name" value="RADICAL_SAM"/>
    <property type="match status" value="1"/>
</dbReference>
<evidence type="ECO:0000313" key="7">
    <source>
        <dbReference type="EMBL" id="UWZ80039.1"/>
    </source>
</evidence>
<evidence type="ECO:0000256" key="2">
    <source>
        <dbReference type="ARBA" id="ARBA00022691"/>
    </source>
</evidence>
<sequence length="459" mass="50734">MTREQIIARNREEYGERYAQLKFPTGQEAAAALTRRNELLKAVAGKAALGCGGTKLDCNRLSPGCAVCVAGRWSCLFINGRCNCDCFYCPSAQDDIGRPTTNSLEFDSPEDYADYIAAFGFTGVSFSGGEPLLTPERTLSYLRAVKKRFGAAVHTWLYTNGTLVASDILGQLRDAGLDEIRFDIGAVDYHLTKAVAAVGVIPTVTVEIPAVPEKYALLRDKISEMAACGIAHLNLHQLRLTPYNFERFQGRGYTFLHGEKVTVLESELCALELIRDTLERGIDLPINYCSFVYKNRYQAQAARRRNGAFAAKGHEALTEAGYIRSLALVGPSDAVLRQAEGLRQANVPADAWLLSRSKERLNFHPSLGSLVATEGLEVRVSYSEAVQRQAVSYRYPFSEVRLNPGRKIIIERRPASAEIALTPEGAAALLNCIHQPEQAWDIAELRPFEVLKEGLQEYF</sequence>
<gene>
    <name evidence="7" type="ORF">L9S41_01270</name>
</gene>
<dbReference type="PANTHER" id="PTHR43288:SF1">
    <property type="entry name" value="GLYCYL-RADICAL ENZYME ACTIVATING ENZYME MJ0021-RELATED"/>
    <property type="match status" value="1"/>
</dbReference>
<evidence type="ECO:0000313" key="8">
    <source>
        <dbReference type="Proteomes" id="UP001060414"/>
    </source>
</evidence>
<evidence type="ECO:0000256" key="5">
    <source>
        <dbReference type="ARBA" id="ARBA00023014"/>
    </source>
</evidence>
<organism evidence="7 8">
    <name type="scientific">Geoalkalibacter halelectricus</name>
    <dbReference type="NCBI Taxonomy" id="2847045"/>
    <lineage>
        <taxon>Bacteria</taxon>
        <taxon>Pseudomonadati</taxon>
        <taxon>Thermodesulfobacteriota</taxon>
        <taxon>Desulfuromonadia</taxon>
        <taxon>Desulfuromonadales</taxon>
        <taxon>Geoalkalibacteraceae</taxon>
        <taxon>Geoalkalibacter</taxon>
    </lineage>
</organism>
<keyword evidence="8" id="KW-1185">Reference proteome</keyword>
<keyword evidence="5" id="KW-0411">Iron-sulfur</keyword>
<accession>A0ABY5ZNG1</accession>
<dbReference type="InterPro" id="IPR040087">
    <property type="entry name" value="MJ0021-like"/>
</dbReference>
<comment type="cofactor">
    <cofactor evidence="1">
        <name>[4Fe-4S] cluster</name>
        <dbReference type="ChEBI" id="CHEBI:49883"/>
    </cofactor>
</comment>
<dbReference type="InterPro" id="IPR013785">
    <property type="entry name" value="Aldolase_TIM"/>
</dbReference>
<evidence type="ECO:0000256" key="3">
    <source>
        <dbReference type="ARBA" id="ARBA00022723"/>
    </source>
</evidence>
<dbReference type="Gene3D" id="3.20.20.70">
    <property type="entry name" value="Aldolase class I"/>
    <property type="match status" value="1"/>
</dbReference>
<dbReference type="CDD" id="cd01335">
    <property type="entry name" value="Radical_SAM"/>
    <property type="match status" value="1"/>
</dbReference>
<dbReference type="RefSeq" id="WP_260748394.1">
    <property type="nucleotide sequence ID" value="NZ_CP092109.1"/>
</dbReference>
<dbReference type="SFLD" id="SFLDS00029">
    <property type="entry name" value="Radical_SAM"/>
    <property type="match status" value="1"/>
</dbReference>
<protein>
    <submittedName>
        <fullName evidence="7">Radical SAM protein</fullName>
    </submittedName>
</protein>
<dbReference type="PANTHER" id="PTHR43288">
    <property type="entry name" value="BIOTIN SYNTHASE-RELATED PROTEIN, RADICAL SAM SUPERFAMILY"/>
    <property type="match status" value="1"/>
</dbReference>
<evidence type="ECO:0000256" key="1">
    <source>
        <dbReference type="ARBA" id="ARBA00001966"/>
    </source>
</evidence>